<evidence type="ECO:0000313" key="3">
    <source>
        <dbReference type="EMBL" id="AQS56192.1"/>
    </source>
</evidence>
<dbReference type="RefSeq" id="WP_077720053.1">
    <property type="nucleotide sequence ID" value="NZ_CP019699.1"/>
</dbReference>
<proteinExistence type="predicted"/>
<evidence type="ECO:0000313" key="4">
    <source>
        <dbReference type="Proteomes" id="UP000188603"/>
    </source>
</evidence>
<dbReference type="SUPFAM" id="SSF51569">
    <property type="entry name" value="Aldolase"/>
    <property type="match status" value="1"/>
</dbReference>
<feature type="binding site" evidence="2">
    <location>
        <position position="133"/>
    </location>
    <ligand>
        <name>Zn(2+)</name>
        <dbReference type="ChEBI" id="CHEBI:29105"/>
        <label>2</label>
    </ligand>
</feature>
<dbReference type="GO" id="GO:0008270">
    <property type="term" value="F:zinc ion binding"/>
    <property type="evidence" value="ECO:0007669"/>
    <property type="project" value="InterPro"/>
</dbReference>
<dbReference type="PIRSF" id="PIRSF001359">
    <property type="entry name" value="F_bP_aldolase_II"/>
    <property type="match status" value="1"/>
</dbReference>
<accession>A0A1U9K825</accession>
<name>A0A1U9K825_9BACL</name>
<feature type="binding site" evidence="2">
    <location>
        <position position="103"/>
    </location>
    <ligand>
        <name>Zn(2+)</name>
        <dbReference type="ChEBI" id="CHEBI:29105"/>
        <label>2</label>
    </ligand>
</feature>
<keyword evidence="4" id="KW-1185">Reference proteome</keyword>
<dbReference type="EMBL" id="CP019699">
    <property type="protein sequence ID" value="AQS56192.1"/>
    <property type="molecule type" value="Genomic_DNA"/>
</dbReference>
<dbReference type="PANTHER" id="PTHR30304:SF0">
    <property type="entry name" value="D-TAGATOSE-1,6-BISPHOSPHATE ALDOLASE SUBUNIT GATY-RELATED"/>
    <property type="match status" value="1"/>
</dbReference>
<dbReference type="GO" id="GO:0005975">
    <property type="term" value="P:carbohydrate metabolic process"/>
    <property type="evidence" value="ECO:0007669"/>
    <property type="project" value="InterPro"/>
</dbReference>
<keyword evidence="2" id="KW-0479">Metal-binding</keyword>
<dbReference type="InterPro" id="IPR050246">
    <property type="entry name" value="Class_II_FBP_aldolase"/>
</dbReference>
<dbReference type="Pfam" id="PF01116">
    <property type="entry name" value="F_bP_aldolase"/>
    <property type="match status" value="1"/>
</dbReference>
<sequence>MLVTLTEVIDGVKGKECAIPAFNVFGYEDAAAVIAAAEQLGAPVILATNKVAIEHMPIQHLGKLLCSMAESASVPVCVHLDHGKDYETVAEAIMHGYSSVMYDGSQLPLAENIRTTQEIVKMAHACGIPVEAEIGSVGYSDPSMNVKACYTEPEEARTFAEETGVDALAVAVGSVHRMEEQTAEIQFDRLQAIQDLVETPLVIHGSTGITDEDVKRLVTFNVVKVNIGTAIRMAFGHTLREEMNRQPRQFDRITLFQRPMQAVQDAAVKKMKLLGLG</sequence>
<dbReference type="Gene3D" id="3.20.20.70">
    <property type="entry name" value="Aldolase class I"/>
    <property type="match status" value="1"/>
</dbReference>
<dbReference type="InterPro" id="IPR000771">
    <property type="entry name" value="FBA_II"/>
</dbReference>
<keyword evidence="2" id="KW-0862">Zinc</keyword>
<dbReference type="AlphaFoldDB" id="A0A1U9K825"/>
<reference evidence="3 4" key="1">
    <citation type="journal article" date="2015" name="Int. J. Syst. Evol. Microbiol.">
        <title>Novibacillus thermophilus gen. nov., sp. nov., a Gram-staining-negative and moderately thermophilic member of the family Thermoactinomycetaceae.</title>
        <authorList>
            <person name="Yang G."/>
            <person name="Chen J."/>
            <person name="Zhou S."/>
        </authorList>
    </citation>
    <scope>NUCLEOTIDE SEQUENCE [LARGE SCALE GENOMIC DNA]</scope>
    <source>
        <strain evidence="3 4">SG-1</strain>
    </source>
</reference>
<feature type="binding site" evidence="2">
    <location>
        <position position="82"/>
    </location>
    <ligand>
        <name>Zn(2+)</name>
        <dbReference type="ChEBI" id="CHEBI:29105"/>
        <label>1</label>
        <note>catalytic</note>
    </ligand>
</feature>
<comment type="cofactor">
    <cofactor evidence="2">
        <name>Zn(2+)</name>
        <dbReference type="ChEBI" id="CHEBI:29105"/>
    </cofactor>
    <text evidence="2">Binds 2 Zn(2+) ions per subunit. One is catalytic and the other provides a structural contribution.</text>
</comment>
<dbReference type="PANTHER" id="PTHR30304">
    <property type="entry name" value="D-TAGATOSE-1,6-BISPHOSPHATE ALDOLASE"/>
    <property type="match status" value="1"/>
</dbReference>
<organism evidence="3 4">
    <name type="scientific">Novibacillus thermophilus</name>
    <dbReference type="NCBI Taxonomy" id="1471761"/>
    <lineage>
        <taxon>Bacteria</taxon>
        <taxon>Bacillati</taxon>
        <taxon>Bacillota</taxon>
        <taxon>Bacilli</taxon>
        <taxon>Bacillales</taxon>
        <taxon>Thermoactinomycetaceae</taxon>
        <taxon>Novibacillus</taxon>
    </lineage>
</organism>
<dbReference type="GO" id="GO:0016832">
    <property type="term" value="F:aldehyde-lyase activity"/>
    <property type="evidence" value="ECO:0007669"/>
    <property type="project" value="InterPro"/>
</dbReference>
<dbReference type="STRING" id="1471761.B0W44_10870"/>
<dbReference type="KEGG" id="ntr:B0W44_10870"/>
<feature type="binding site" evidence="2">
    <location>
        <position position="176"/>
    </location>
    <ligand>
        <name>Zn(2+)</name>
        <dbReference type="ChEBI" id="CHEBI:29105"/>
        <label>1</label>
        <note>catalytic</note>
    </ligand>
</feature>
<evidence type="ECO:0000256" key="2">
    <source>
        <dbReference type="PIRSR" id="PIRSR001359-3"/>
    </source>
</evidence>
<dbReference type="OrthoDB" id="9803995at2"/>
<gene>
    <name evidence="3" type="ORF">B0W44_10870</name>
</gene>
<dbReference type="NCBIfam" id="TIGR00167">
    <property type="entry name" value="cbbA"/>
    <property type="match status" value="1"/>
</dbReference>
<dbReference type="Proteomes" id="UP000188603">
    <property type="component" value="Chromosome"/>
</dbReference>
<evidence type="ECO:0000256" key="1">
    <source>
        <dbReference type="PIRSR" id="PIRSR001359-1"/>
    </source>
</evidence>
<dbReference type="CDD" id="cd00947">
    <property type="entry name" value="TBP_aldolase_IIB"/>
    <property type="match status" value="1"/>
</dbReference>
<feature type="active site" description="Proton donor" evidence="1">
    <location>
        <position position="81"/>
    </location>
</feature>
<feature type="binding site" evidence="2">
    <location>
        <position position="204"/>
    </location>
    <ligand>
        <name>Zn(2+)</name>
        <dbReference type="ChEBI" id="CHEBI:29105"/>
        <label>1</label>
        <note>catalytic</note>
    </ligand>
</feature>
<dbReference type="InterPro" id="IPR013785">
    <property type="entry name" value="Aldolase_TIM"/>
</dbReference>
<protein>
    <submittedName>
        <fullName evidence="3">Fructose-bisphosphate aldolase</fullName>
    </submittedName>
</protein>